<dbReference type="GO" id="GO:0016020">
    <property type="term" value="C:membrane"/>
    <property type="evidence" value="ECO:0007669"/>
    <property type="project" value="UniProtKB-SubCell"/>
</dbReference>
<evidence type="ECO:0000256" key="2">
    <source>
        <dbReference type="ARBA" id="ARBA00022692"/>
    </source>
</evidence>
<dbReference type="Pfam" id="PF01566">
    <property type="entry name" value="Nramp"/>
    <property type="match status" value="1"/>
</dbReference>
<dbReference type="EMBL" id="CP157974">
    <property type="protein sequence ID" value="XBT85107.1"/>
    <property type="molecule type" value="Genomic_DNA"/>
</dbReference>
<proteinExistence type="predicted"/>
<evidence type="ECO:0000256" key="4">
    <source>
        <dbReference type="ARBA" id="ARBA00023136"/>
    </source>
</evidence>
<dbReference type="GO" id="GO:0046873">
    <property type="term" value="F:metal ion transmembrane transporter activity"/>
    <property type="evidence" value="ECO:0007669"/>
    <property type="project" value="InterPro"/>
</dbReference>
<dbReference type="InterPro" id="IPR001046">
    <property type="entry name" value="NRAMP_fam"/>
</dbReference>
<dbReference type="AlphaFoldDB" id="A0AAU7R9U5"/>
<evidence type="ECO:0000256" key="1">
    <source>
        <dbReference type="ARBA" id="ARBA00004141"/>
    </source>
</evidence>
<keyword evidence="3" id="KW-1133">Transmembrane helix</keyword>
<reference evidence="6" key="1">
    <citation type="submission" date="2024-06" db="EMBL/GenBank/DDBJ databases">
        <title>Micromonospora sp. strain HUAS YX12 genome sequences.</title>
        <authorList>
            <person name="Mo P."/>
        </authorList>
    </citation>
    <scope>NUCLEOTIDE SEQUENCE</scope>
    <source>
        <strain evidence="6">HUAS YX12</strain>
    </source>
</reference>
<name>A0AAU7R9U5_9ACTN</name>
<accession>A0AAU7R9U5</accession>
<evidence type="ECO:0000256" key="3">
    <source>
        <dbReference type="ARBA" id="ARBA00022989"/>
    </source>
</evidence>
<evidence type="ECO:0000313" key="6">
    <source>
        <dbReference type="EMBL" id="XBT85107.1"/>
    </source>
</evidence>
<dbReference type="RefSeq" id="WP_349881230.1">
    <property type="nucleotide sequence ID" value="NZ_CP157974.1"/>
</dbReference>
<gene>
    <name evidence="6" type="ORF">ABIH81_28315</name>
</gene>
<evidence type="ECO:0000256" key="5">
    <source>
        <dbReference type="SAM" id="MobiDB-lite"/>
    </source>
</evidence>
<feature type="region of interest" description="Disordered" evidence="5">
    <location>
        <begin position="1"/>
        <end position="25"/>
    </location>
</feature>
<keyword evidence="4" id="KW-0472">Membrane</keyword>
<comment type="subcellular location">
    <subcellularLocation>
        <location evidence="1">Membrane</location>
        <topology evidence="1">Multi-pass membrane protein</topology>
    </subcellularLocation>
</comment>
<protein>
    <submittedName>
        <fullName evidence="6">Divalent metal cation transporter</fullName>
    </submittedName>
</protein>
<organism evidence="6">
    <name type="scientific">Micromonospora sp. HUAS YX12</name>
    <dbReference type="NCBI Taxonomy" id="3156396"/>
    <lineage>
        <taxon>Bacteria</taxon>
        <taxon>Bacillati</taxon>
        <taxon>Actinomycetota</taxon>
        <taxon>Actinomycetes</taxon>
        <taxon>Micromonosporales</taxon>
        <taxon>Micromonosporaceae</taxon>
        <taxon>Micromonospora</taxon>
    </lineage>
</organism>
<sequence>MTTAARPDGRPAPPGRPSAVPGSPQRSDLLVEVESGLALTLGTAAAVGFAVALLRSGLASTSVGTFAGEIVMRGFLRRRIRAA</sequence>
<keyword evidence="2" id="KW-0812">Transmembrane</keyword>